<proteinExistence type="predicted"/>
<dbReference type="InterPro" id="IPR040836">
    <property type="entry name" value="SAVED"/>
</dbReference>
<dbReference type="Proteomes" id="UP000680348">
    <property type="component" value="Unassembled WGS sequence"/>
</dbReference>
<sequence length="463" mass="51914">MFFETGPKAFDDVVIDYDPKGAPQDHTGRPVLRDHLQCKWHVRPGDFGYEDFANPEFTKGTSVSILQRARDAQLAFAPAGEGARFQFVTNWSATDPLRKLIQLQHNSLDVGTLFKGGPRSETGRFRAHWAEHLGIDEDQLRLLVRTMSVNLRIRSGADIREHLNDRFARLGMKPIPASEAGFLYDDTIKKLHAQGRKEFDRESFKDMVRSENLLDDRREPPSWTIGVKSFLHPIDSLEARTDESLNLVPHFDDRYLRDEKSWNQSLYPELKEFVLSHAREHESLRLVLDAHVSLAFAVGSILDVKSGKSIAIEQRTGSRRFWSRDDFAADPDWPTIECQTEKLGDSAERAIAIGLTHNISGDVRSFLAGNLPSVGTLVTAKLASPALQSSVKCGAHAAHLAEALVDQLRQVGRCPRTHLFISAPNGFTFFLGQLHKAIGPSTVYEWDFDGRRTGTYSEGLTVG</sequence>
<dbReference type="AlphaFoldDB" id="A0A942I4I4"/>
<reference evidence="2" key="1">
    <citation type="submission" date="2021-04" db="EMBL/GenBank/DDBJ databases">
        <title>Pseudaminobacter soli sp. nov., isolated from paddy soil contaminated by heavy metals.</title>
        <authorList>
            <person name="Zhang K."/>
        </authorList>
    </citation>
    <scope>NUCLEOTIDE SEQUENCE</scope>
    <source>
        <strain evidence="2">19-2017</strain>
    </source>
</reference>
<dbReference type="Pfam" id="PF18145">
    <property type="entry name" value="SAVED"/>
    <property type="match status" value="1"/>
</dbReference>
<name>A0A942I4I4_9HYPH</name>
<keyword evidence="3" id="KW-1185">Reference proteome</keyword>
<comment type="caution">
    <text evidence="2">The sequence shown here is derived from an EMBL/GenBank/DDBJ whole genome shotgun (WGS) entry which is preliminary data.</text>
</comment>
<organism evidence="2 3">
    <name type="scientific">Pseudaminobacter soli</name>
    <name type="common">ex Zhang et al. 2022</name>
    <dbReference type="NCBI Taxonomy" id="2831468"/>
    <lineage>
        <taxon>Bacteria</taxon>
        <taxon>Pseudomonadati</taxon>
        <taxon>Pseudomonadota</taxon>
        <taxon>Alphaproteobacteria</taxon>
        <taxon>Hyphomicrobiales</taxon>
        <taxon>Phyllobacteriaceae</taxon>
        <taxon>Pseudaminobacter</taxon>
    </lineage>
</organism>
<evidence type="ECO:0000313" key="2">
    <source>
        <dbReference type="EMBL" id="MBS3651948.1"/>
    </source>
</evidence>
<accession>A0A942I4I4</accession>
<protein>
    <submittedName>
        <fullName evidence="2">SAVED domain-containing protein</fullName>
    </submittedName>
</protein>
<evidence type="ECO:0000313" key="3">
    <source>
        <dbReference type="Proteomes" id="UP000680348"/>
    </source>
</evidence>
<gene>
    <name evidence="2" type="ORF">KEU06_25410</name>
</gene>
<feature type="domain" description="SMODS-associated and fused to various effectors" evidence="1">
    <location>
        <begin position="266"/>
        <end position="461"/>
    </location>
</feature>
<dbReference type="EMBL" id="JAGWCR010000017">
    <property type="protein sequence ID" value="MBS3651948.1"/>
    <property type="molecule type" value="Genomic_DNA"/>
</dbReference>
<dbReference type="NCBIfam" id="NF033611">
    <property type="entry name" value="SAVED"/>
    <property type="match status" value="1"/>
</dbReference>
<evidence type="ECO:0000259" key="1">
    <source>
        <dbReference type="Pfam" id="PF18145"/>
    </source>
</evidence>